<name>A0A6C0EDQ2_9ZZZZ</name>
<dbReference type="InterPro" id="IPR003591">
    <property type="entry name" value="Leu-rich_rpt_typical-subtyp"/>
</dbReference>
<keyword evidence="1" id="KW-0433">Leucine-rich repeat</keyword>
<keyword evidence="2" id="KW-0732">Signal</keyword>
<dbReference type="InterPro" id="IPR001611">
    <property type="entry name" value="Leu-rich_rpt"/>
</dbReference>
<dbReference type="InterPro" id="IPR032675">
    <property type="entry name" value="LRR_dom_sf"/>
</dbReference>
<evidence type="ECO:0000256" key="2">
    <source>
        <dbReference type="ARBA" id="ARBA00022729"/>
    </source>
</evidence>
<keyword evidence="3" id="KW-0677">Repeat</keyword>
<accession>A0A6C0EDQ2</accession>
<sequence>MSTKVVLCGEEYDVNETYLNLHNKGLTKVPPELKLFTNLETLDLSHNEFTELPKEAFSTLEKLTTLDMYCCKLRTIHEDAFLNLKNLKYLTLNYNEIETLHENTFVPLSHLLSLQLAGNSYTTLPENIFSPLANLERLYLYRSNLTTLPLSVTNCTKLKTINYDEHRLYSSLDDRIKVWLTKLHPVL</sequence>
<dbReference type="AlphaFoldDB" id="A0A6C0EDQ2"/>
<dbReference type="EMBL" id="MN739796">
    <property type="protein sequence ID" value="QHT26523.1"/>
    <property type="molecule type" value="Genomic_DNA"/>
</dbReference>
<dbReference type="SUPFAM" id="SSF52058">
    <property type="entry name" value="L domain-like"/>
    <property type="match status" value="1"/>
</dbReference>
<evidence type="ECO:0000256" key="1">
    <source>
        <dbReference type="ARBA" id="ARBA00022614"/>
    </source>
</evidence>
<dbReference type="InterPro" id="IPR050328">
    <property type="entry name" value="Dev_Immune_Receptor"/>
</dbReference>
<dbReference type="Pfam" id="PF13855">
    <property type="entry name" value="LRR_8"/>
    <property type="match status" value="1"/>
</dbReference>
<dbReference type="PANTHER" id="PTHR24373:SF275">
    <property type="entry name" value="TIR DOMAIN-CONTAINING PROTEIN"/>
    <property type="match status" value="1"/>
</dbReference>
<dbReference type="PROSITE" id="PS51450">
    <property type="entry name" value="LRR"/>
    <property type="match status" value="2"/>
</dbReference>
<organism evidence="4">
    <name type="scientific">viral metagenome</name>
    <dbReference type="NCBI Taxonomy" id="1070528"/>
    <lineage>
        <taxon>unclassified sequences</taxon>
        <taxon>metagenomes</taxon>
        <taxon>organismal metagenomes</taxon>
    </lineage>
</organism>
<proteinExistence type="predicted"/>
<dbReference type="Gene3D" id="3.80.10.10">
    <property type="entry name" value="Ribonuclease Inhibitor"/>
    <property type="match status" value="1"/>
</dbReference>
<evidence type="ECO:0000313" key="4">
    <source>
        <dbReference type="EMBL" id="QHT26523.1"/>
    </source>
</evidence>
<dbReference type="Pfam" id="PF00560">
    <property type="entry name" value="LRR_1"/>
    <property type="match status" value="1"/>
</dbReference>
<dbReference type="SMART" id="SM00369">
    <property type="entry name" value="LRR_TYP"/>
    <property type="match status" value="5"/>
</dbReference>
<reference evidence="4" key="1">
    <citation type="journal article" date="2020" name="Nature">
        <title>Giant virus diversity and host interactions through global metagenomics.</title>
        <authorList>
            <person name="Schulz F."/>
            <person name="Roux S."/>
            <person name="Paez-Espino D."/>
            <person name="Jungbluth S."/>
            <person name="Walsh D.A."/>
            <person name="Denef V.J."/>
            <person name="McMahon K.D."/>
            <person name="Konstantinidis K.T."/>
            <person name="Eloe-Fadrosh E.A."/>
            <person name="Kyrpides N.C."/>
            <person name="Woyke T."/>
        </authorList>
    </citation>
    <scope>NUCLEOTIDE SEQUENCE</scope>
    <source>
        <strain evidence="4">GVMAG-M-3300023179-27</strain>
    </source>
</reference>
<evidence type="ECO:0000256" key="3">
    <source>
        <dbReference type="ARBA" id="ARBA00022737"/>
    </source>
</evidence>
<dbReference type="PANTHER" id="PTHR24373">
    <property type="entry name" value="SLIT RELATED LEUCINE-RICH REPEAT NEURONAL PROTEIN"/>
    <property type="match status" value="1"/>
</dbReference>
<evidence type="ECO:0008006" key="5">
    <source>
        <dbReference type="Google" id="ProtNLM"/>
    </source>
</evidence>
<protein>
    <recommendedName>
        <fullName evidence="5">Leucine-rich repeat protein</fullName>
    </recommendedName>
</protein>